<feature type="transmembrane region" description="Helical" evidence="5">
    <location>
        <begin position="70"/>
        <end position="93"/>
    </location>
</feature>
<keyword evidence="4 5" id="KW-0472">Membrane</keyword>
<dbReference type="GeneTree" id="ENSGT00990000203589"/>
<proteinExistence type="predicted"/>
<keyword evidence="8" id="KW-1185">Reference proteome</keyword>
<dbReference type="Ensembl" id="ENSNGAT00000000193.1">
    <property type="protein sequence ID" value="ENSNGAP00000000189.1"/>
    <property type="gene ID" value="ENSNGAG00000000154.1"/>
</dbReference>
<keyword evidence="6" id="KW-0732">Signal</keyword>
<sequence>MEGGVRAVLGLSLTCMSSLSLLSPAWFQSPTFSYGIFTYCSWLQGDSWNHSCVTFRSLEDIPSLTWKVSAAMLLGGWLLLAFSAVLLLSWALAPRGLYLRRGSGLIPVVQGAAAASSLVGLLLFPVTLASPFAKEVCKGSSVYHSGACHLSWGYALAILNMVLASLLPIIGWPQMATVQRTAILFSSETQRIIFMPE</sequence>
<evidence type="ECO:0000256" key="1">
    <source>
        <dbReference type="ARBA" id="ARBA00004141"/>
    </source>
</evidence>
<keyword evidence="3 5" id="KW-1133">Transmembrane helix</keyword>
<name>A0A8C6QA07_NANGA</name>
<organism evidence="7 8">
    <name type="scientific">Nannospalax galili</name>
    <name type="common">Northern Israeli blind subterranean mole rat</name>
    <name type="synonym">Spalax galili</name>
    <dbReference type="NCBI Taxonomy" id="1026970"/>
    <lineage>
        <taxon>Eukaryota</taxon>
        <taxon>Metazoa</taxon>
        <taxon>Chordata</taxon>
        <taxon>Craniata</taxon>
        <taxon>Vertebrata</taxon>
        <taxon>Euteleostomi</taxon>
        <taxon>Mammalia</taxon>
        <taxon>Eutheria</taxon>
        <taxon>Euarchontoglires</taxon>
        <taxon>Glires</taxon>
        <taxon>Rodentia</taxon>
        <taxon>Myomorpha</taxon>
        <taxon>Muroidea</taxon>
        <taxon>Spalacidae</taxon>
        <taxon>Spalacinae</taxon>
        <taxon>Nannospalax</taxon>
    </lineage>
</organism>
<evidence type="ECO:0000313" key="7">
    <source>
        <dbReference type="Ensembl" id="ENSNGAP00000000189.1"/>
    </source>
</evidence>
<dbReference type="PANTHER" id="PTHR12489:SF20">
    <property type="entry name" value="LHFPL TETRASPAN SUBFAMILY MEMBER 7 PROTEIN"/>
    <property type="match status" value="1"/>
</dbReference>
<feature type="signal peptide" evidence="6">
    <location>
        <begin position="1"/>
        <end position="27"/>
    </location>
</feature>
<evidence type="ECO:0000256" key="3">
    <source>
        <dbReference type="ARBA" id="ARBA00022989"/>
    </source>
</evidence>
<reference evidence="7" key="2">
    <citation type="submission" date="2025-09" db="UniProtKB">
        <authorList>
            <consortium name="Ensembl"/>
        </authorList>
    </citation>
    <scope>IDENTIFICATION</scope>
</reference>
<keyword evidence="2 5" id="KW-0812">Transmembrane</keyword>
<evidence type="ECO:0000256" key="6">
    <source>
        <dbReference type="SAM" id="SignalP"/>
    </source>
</evidence>
<feature type="chain" id="PRO_5034580078" evidence="6">
    <location>
        <begin position="28"/>
        <end position="197"/>
    </location>
</feature>
<evidence type="ECO:0000313" key="8">
    <source>
        <dbReference type="Proteomes" id="UP000694381"/>
    </source>
</evidence>
<accession>A0A8C6QA07</accession>
<gene>
    <name evidence="7" type="primary">Lhfpl7</name>
</gene>
<feature type="transmembrane region" description="Helical" evidence="5">
    <location>
        <begin position="105"/>
        <end position="132"/>
    </location>
</feature>
<protein>
    <submittedName>
        <fullName evidence="7">LHFPL tetraspan subfamily member 7</fullName>
    </submittedName>
</protein>
<dbReference type="OMA" id="FAKEACG"/>
<reference evidence="7" key="1">
    <citation type="submission" date="2025-08" db="UniProtKB">
        <authorList>
            <consortium name="Ensembl"/>
        </authorList>
    </citation>
    <scope>IDENTIFICATION</scope>
</reference>
<dbReference type="GO" id="GO:0016020">
    <property type="term" value="C:membrane"/>
    <property type="evidence" value="ECO:0007669"/>
    <property type="project" value="UniProtKB-SubCell"/>
</dbReference>
<dbReference type="InterPro" id="IPR019372">
    <property type="entry name" value="LHFPL"/>
</dbReference>
<comment type="subcellular location">
    <subcellularLocation>
        <location evidence="1">Membrane</location>
        <topology evidence="1">Multi-pass membrane protein</topology>
    </subcellularLocation>
</comment>
<dbReference type="PANTHER" id="PTHR12489">
    <property type="entry name" value="LIPOMA HMGIC FUSION PARTNER-LIKE PROTEIN"/>
    <property type="match status" value="1"/>
</dbReference>
<evidence type="ECO:0000256" key="4">
    <source>
        <dbReference type="ARBA" id="ARBA00023136"/>
    </source>
</evidence>
<dbReference type="Proteomes" id="UP000694381">
    <property type="component" value="Unassembled WGS sequence"/>
</dbReference>
<feature type="transmembrane region" description="Helical" evidence="5">
    <location>
        <begin position="152"/>
        <end position="172"/>
    </location>
</feature>
<dbReference type="AlphaFoldDB" id="A0A8C6QA07"/>
<evidence type="ECO:0000256" key="2">
    <source>
        <dbReference type="ARBA" id="ARBA00022692"/>
    </source>
</evidence>
<dbReference type="Pfam" id="PF10242">
    <property type="entry name" value="L_HMGIC_fpl"/>
    <property type="match status" value="1"/>
</dbReference>
<evidence type="ECO:0000256" key="5">
    <source>
        <dbReference type="SAM" id="Phobius"/>
    </source>
</evidence>